<dbReference type="Proteomes" id="UP000054248">
    <property type="component" value="Unassembled WGS sequence"/>
</dbReference>
<dbReference type="HOGENOM" id="CLU_1042783_0_0_1"/>
<evidence type="ECO:0000313" key="3">
    <source>
        <dbReference type="Proteomes" id="UP000054248"/>
    </source>
</evidence>
<protein>
    <submittedName>
        <fullName evidence="2">Uncharacterized protein</fullName>
    </submittedName>
</protein>
<evidence type="ECO:0000256" key="1">
    <source>
        <dbReference type="SAM" id="MobiDB-lite"/>
    </source>
</evidence>
<dbReference type="EMBL" id="KN823150">
    <property type="protein sequence ID" value="KIO21080.1"/>
    <property type="molecule type" value="Genomic_DNA"/>
</dbReference>
<reference evidence="3" key="2">
    <citation type="submission" date="2015-01" db="EMBL/GenBank/DDBJ databases">
        <title>Evolutionary Origins and Diversification of the Mycorrhizal Mutualists.</title>
        <authorList>
            <consortium name="DOE Joint Genome Institute"/>
            <consortium name="Mycorrhizal Genomics Consortium"/>
            <person name="Kohler A."/>
            <person name="Kuo A."/>
            <person name="Nagy L.G."/>
            <person name="Floudas D."/>
            <person name="Copeland A."/>
            <person name="Barry K.W."/>
            <person name="Cichocki N."/>
            <person name="Veneault-Fourrey C."/>
            <person name="LaButti K."/>
            <person name="Lindquist E.A."/>
            <person name="Lipzen A."/>
            <person name="Lundell T."/>
            <person name="Morin E."/>
            <person name="Murat C."/>
            <person name="Riley R."/>
            <person name="Ohm R."/>
            <person name="Sun H."/>
            <person name="Tunlid A."/>
            <person name="Henrissat B."/>
            <person name="Grigoriev I.V."/>
            <person name="Hibbett D.S."/>
            <person name="Martin F."/>
        </authorList>
    </citation>
    <scope>NUCLEOTIDE SEQUENCE [LARGE SCALE GENOMIC DNA]</scope>
    <source>
        <strain evidence="3">MUT 4182</strain>
    </source>
</reference>
<evidence type="ECO:0000313" key="2">
    <source>
        <dbReference type="EMBL" id="KIO21080.1"/>
    </source>
</evidence>
<dbReference type="OrthoDB" id="3244548at2759"/>
<reference evidence="2 3" key="1">
    <citation type="submission" date="2014-04" db="EMBL/GenBank/DDBJ databases">
        <authorList>
            <consortium name="DOE Joint Genome Institute"/>
            <person name="Kuo A."/>
            <person name="Girlanda M."/>
            <person name="Perotto S."/>
            <person name="Kohler A."/>
            <person name="Nagy L.G."/>
            <person name="Floudas D."/>
            <person name="Copeland A."/>
            <person name="Barry K.W."/>
            <person name="Cichocki N."/>
            <person name="Veneault-Fourrey C."/>
            <person name="LaButti K."/>
            <person name="Lindquist E.A."/>
            <person name="Lipzen A."/>
            <person name="Lundell T."/>
            <person name="Morin E."/>
            <person name="Murat C."/>
            <person name="Sun H."/>
            <person name="Tunlid A."/>
            <person name="Henrissat B."/>
            <person name="Grigoriev I.V."/>
            <person name="Hibbett D.S."/>
            <person name="Martin F."/>
            <person name="Nordberg H.P."/>
            <person name="Cantor M.N."/>
            <person name="Hua S.X."/>
        </authorList>
    </citation>
    <scope>NUCLEOTIDE SEQUENCE [LARGE SCALE GENOMIC DNA]</scope>
    <source>
        <strain evidence="2 3">MUT 4182</strain>
    </source>
</reference>
<sequence>MSNYTSPTINHLALGELSRRKLHMVSMLPSDTLRRAVLIHNIVRSTASLPPSPTSPTIITHQSESQSEAAYDYYPSAPEHHFCEDSAVEAQAEINFREAAAATTADAGSDTDMFVFPSAMTSSAQEQVWLDSLLDDLEDDGVHVSVVEADDEGSEGEVEDTYPLFATAAASCTSAPPPSSPHVSPSLRPVLPYRHQQSAYSDPSSPPRSPPELDANSFSDDDDDEDYLEDSDGENEAITPSSSTELGSSDSYFFGPPPFRCHFQPIN</sequence>
<feature type="compositionally biased region" description="Acidic residues" evidence="1">
    <location>
        <begin position="219"/>
        <end position="235"/>
    </location>
</feature>
<proteinExistence type="predicted"/>
<feature type="region of interest" description="Disordered" evidence="1">
    <location>
        <begin position="196"/>
        <end position="256"/>
    </location>
</feature>
<organism evidence="2 3">
    <name type="scientific">Tulasnella calospora MUT 4182</name>
    <dbReference type="NCBI Taxonomy" id="1051891"/>
    <lineage>
        <taxon>Eukaryota</taxon>
        <taxon>Fungi</taxon>
        <taxon>Dikarya</taxon>
        <taxon>Basidiomycota</taxon>
        <taxon>Agaricomycotina</taxon>
        <taxon>Agaricomycetes</taxon>
        <taxon>Cantharellales</taxon>
        <taxon>Tulasnellaceae</taxon>
        <taxon>Tulasnella</taxon>
    </lineage>
</organism>
<name>A0A0C3PZR4_9AGAM</name>
<feature type="compositionally biased region" description="Polar residues" evidence="1">
    <location>
        <begin position="238"/>
        <end position="251"/>
    </location>
</feature>
<accession>A0A0C3PZR4</accession>
<dbReference type="AlphaFoldDB" id="A0A0C3PZR4"/>
<gene>
    <name evidence="2" type="ORF">M407DRAFT_130789</name>
</gene>
<keyword evidence="3" id="KW-1185">Reference proteome</keyword>